<gene>
    <name evidence="10" type="ORF">LWF01_00335</name>
</gene>
<feature type="transmembrane region" description="Helical" evidence="7">
    <location>
        <begin position="131"/>
        <end position="152"/>
    </location>
</feature>
<dbReference type="Gene3D" id="1.10.3720.10">
    <property type="entry name" value="MetI-like"/>
    <property type="match status" value="1"/>
</dbReference>
<dbReference type="SUPFAM" id="SSF161098">
    <property type="entry name" value="MetI-like"/>
    <property type="match status" value="1"/>
</dbReference>
<name>A0ABY8QVE6_9MICO</name>
<dbReference type="RefSeq" id="WP_349639048.1">
    <property type="nucleotide sequence ID" value="NZ_CP090958.1"/>
</dbReference>
<sequence>MSDTMSTGTAPGATSVSTGAAQRRSRRRRGRRATLTGWGFVGPAAIIILGLSFFPAGWAFLLSLQEWDGFSDAEFVGTGNYTDLISDSDFWNAVWNTFGYTLLFVPASVLLGLFLAVALNRKIRFIGFYRTAIFVPFVASTAATGILSTYLFSPQYGVVNNVLRVLGLPQQGWLADPHQAMLVIAIMSLWGQAAFTTVIYLAALQDVPSELIEAARIDGANRWQTFWRIVWPHLSPVTVFVAIWQTITAIQLFDLVYTTTRGGPLGATKTIVYFLYEKAFHSLQFGYGSAAAYALFALTLIITIGVVIYSRRRNLEAF</sequence>
<feature type="transmembrane region" description="Helical" evidence="7">
    <location>
        <begin position="290"/>
        <end position="309"/>
    </location>
</feature>
<evidence type="ECO:0000256" key="2">
    <source>
        <dbReference type="ARBA" id="ARBA00022448"/>
    </source>
</evidence>
<feature type="transmembrane region" description="Helical" evidence="7">
    <location>
        <begin position="33"/>
        <end position="61"/>
    </location>
</feature>
<dbReference type="Proteomes" id="UP001209083">
    <property type="component" value="Chromosome"/>
</dbReference>
<feature type="domain" description="ABC transmembrane type-1" evidence="9">
    <location>
        <begin position="94"/>
        <end position="308"/>
    </location>
</feature>
<dbReference type="InterPro" id="IPR051393">
    <property type="entry name" value="ABC_transporter_permease"/>
</dbReference>
<feature type="compositionally biased region" description="Polar residues" evidence="8">
    <location>
        <begin position="1"/>
        <end position="17"/>
    </location>
</feature>
<dbReference type="CDD" id="cd06261">
    <property type="entry name" value="TM_PBP2"/>
    <property type="match status" value="1"/>
</dbReference>
<organism evidence="10 11">
    <name type="scientific">Saxibacter everestensis</name>
    <dbReference type="NCBI Taxonomy" id="2909229"/>
    <lineage>
        <taxon>Bacteria</taxon>
        <taxon>Bacillati</taxon>
        <taxon>Actinomycetota</taxon>
        <taxon>Actinomycetes</taxon>
        <taxon>Micrococcales</taxon>
        <taxon>Brevibacteriaceae</taxon>
        <taxon>Saxibacter</taxon>
    </lineage>
</organism>
<dbReference type="InterPro" id="IPR000515">
    <property type="entry name" value="MetI-like"/>
</dbReference>
<evidence type="ECO:0000256" key="5">
    <source>
        <dbReference type="ARBA" id="ARBA00022989"/>
    </source>
</evidence>
<protein>
    <submittedName>
        <fullName evidence="10">Sugar ABC transporter permease</fullName>
    </submittedName>
</protein>
<dbReference type="EMBL" id="CP090958">
    <property type="protein sequence ID" value="WGW12249.1"/>
    <property type="molecule type" value="Genomic_DNA"/>
</dbReference>
<dbReference type="PROSITE" id="PS50928">
    <property type="entry name" value="ABC_TM1"/>
    <property type="match status" value="1"/>
</dbReference>
<dbReference type="PANTHER" id="PTHR30193:SF37">
    <property type="entry name" value="INNER MEMBRANE ABC TRANSPORTER PERMEASE PROTEIN YCJO"/>
    <property type="match status" value="1"/>
</dbReference>
<keyword evidence="6 7" id="KW-0472">Membrane</keyword>
<keyword evidence="11" id="KW-1185">Reference proteome</keyword>
<evidence type="ECO:0000256" key="8">
    <source>
        <dbReference type="SAM" id="MobiDB-lite"/>
    </source>
</evidence>
<keyword evidence="2 7" id="KW-0813">Transport</keyword>
<dbReference type="PANTHER" id="PTHR30193">
    <property type="entry name" value="ABC TRANSPORTER PERMEASE PROTEIN"/>
    <property type="match status" value="1"/>
</dbReference>
<feature type="transmembrane region" description="Helical" evidence="7">
    <location>
        <begin position="225"/>
        <end position="247"/>
    </location>
</feature>
<feature type="transmembrane region" description="Helical" evidence="7">
    <location>
        <begin position="180"/>
        <end position="204"/>
    </location>
</feature>
<dbReference type="Pfam" id="PF00528">
    <property type="entry name" value="BPD_transp_1"/>
    <property type="match status" value="1"/>
</dbReference>
<evidence type="ECO:0000256" key="4">
    <source>
        <dbReference type="ARBA" id="ARBA00022692"/>
    </source>
</evidence>
<keyword evidence="3" id="KW-1003">Cell membrane</keyword>
<evidence type="ECO:0000259" key="9">
    <source>
        <dbReference type="PROSITE" id="PS50928"/>
    </source>
</evidence>
<reference evidence="10 11" key="1">
    <citation type="submission" date="2023-05" db="EMBL/GenBank/DDBJ databases">
        <title>Lithophilousrod everest ZFBP1038 complete genpme.</title>
        <authorList>
            <person name="Tian M."/>
        </authorList>
    </citation>
    <scope>NUCLEOTIDE SEQUENCE [LARGE SCALE GENOMIC DNA]</scope>
    <source>
        <strain evidence="10 11">ZFBP1038</strain>
    </source>
</reference>
<comment type="subcellular location">
    <subcellularLocation>
        <location evidence="1 7">Cell membrane</location>
        <topology evidence="1 7">Multi-pass membrane protein</topology>
    </subcellularLocation>
</comment>
<comment type="similarity">
    <text evidence="7">Belongs to the binding-protein-dependent transport system permease family.</text>
</comment>
<feature type="region of interest" description="Disordered" evidence="8">
    <location>
        <begin position="1"/>
        <end position="30"/>
    </location>
</feature>
<proteinExistence type="inferred from homology"/>
<accession>A0ABY8QVE6</accession>
<keyword evidence="4 7" id="KW-0812">Transmembrane</keyword>
<evidence type="ECO:0000256" key="7">
    <source>
        <dbReference type="RuleBase" id="RU363032"/>
    </source>
</evidence>
<evidence type="ECO:0000256" key="3">
    <source>
        <dbReference type="ARBA" id="ARBA00022475"/>
    </source>
</evidence>
<evidence type="ECO:0000256" key="6">
    <source>
        <dbReference type="ARBA" id="ARBA00023136"/>
    </source>
</evidence>
<evidence type="ECO:0000313" key="10">
    <source>
        <dbReference type="EMBL" id="WGW12249.1"/>
    </source>
</evidence>
<evidence type="ECO:0000256" key="1">
    <source>
        <dbReference type="ARBA" id="ARBA00004651"/>
    </source>
</evidence>
<feature type="transmembrane region" description="Helical" evidence="7">
    <location>
        <begin position="98"/>
        <end position="119"/>
    </location>
</feature>
<dbReference type="InterPro" id="IPR035906">
    <property type="entry name" value="MetI-like_sf"/>
</dbReference>
<evidence type="ECO:0000313" key="11">
    <source>
        <dbReference type="Proteomes" id="UP001209083"/>
    </source>
</evidence>
<keyword evidence="5 7" id="KW-1133">Transmembrane helix</keyword>